<dbReference type="PANTHER" id="PTHR35205">
    <property type="entry name" value="NB-ARC AND TPR DOMAIN PROTEIN"/>
    <property type="match status" value="1"/>
</dbReference>
<sequence>MDGKQIEQADYVLIVCSQLYLQRFRREDTEGGRGVAFEGSIITQTLYDHYCCNTKFIPVVSASGSIDHVPLTLKSFTTYHLPDDYDLLYRLLTDQPAVVPGNVGSIKVMPPENTSISTHTTHTDQLPAESSQPAQSTAPSSTPPASYDPCNAAFLVPFRAKGKYMVGREKALEIVRQQLLEGKPTSIGQTALFQGIGGLGKTQLAVEYAYQYRDEYPNGVYWLTVDENIDAQLTQIAVDARWIAPESEHAIKLDIARHRLKSYSGCLIVFDNLESVDAIHDYLPDASANPHILVTSRSEQAMFTDVKLDLLDVEQSYSMLVQEANRTPSNQEDESAARAIVVTLGGLPLALELAGAYLARRAAIGWCVYRDMLREDLQHALPEQFDSMTKHQADLFKTLIISEREISEEPMLVAVLDLLTWSASSPMGLRLMAHLLDVEPIQLQGALGLGVALRLLQQVPDSERYAVHRLVQEVRRQDRPLVQRNDWANEIMQRLGDWFEAIRKDFRELPVFELEFDHLRAWQVHAERSSPIASARLLWLQAYPSYHRGRYNDALRIARQAYEAQDLLLRPCEVLSGIANPAV</sequence>
<dbReference type="PROSITE" id="PS51534">
    <property type="entry name" value="SEFIR"/>
    <property type="match status" value="1"/>
</dbReference>
<gene>
    <name evidence="3" type="ORF">GZ085_08575</name>
</gene>
<dbReference type="Proteomes" id="UP000483432">
    <property type="component" value="Unassembled WGS sequence"/>
</dbReference>
<feature type="domain" description="SEFIR" evidence="2">
    <location>
        <begin position="1"/>
        <end position="90"/>
    </location>
</feature>
<dbReference type="AlphaFoldDB" id="A0A7C9P3E4"/>
<dbReference type="InterPro" id="IPR013568">
    <property type="entry name" value="SEFIR_dom"/>
</dbReference>
<evidence type="ECO:0000313" key="4">
    <source>
        <dbReference type="Proteomes" id="UP000483432"/>
    </source>
</evidence>
<feature type="compositionally biased region" description="Low complexity" evidence="1">
    <location>
        <begin position="127"/>
        <end position="145"/>
    </location>
</feature>
<name>A0A7C9P3E4_9PROT</name>
<dbReference type="InterPro" id="IPR027417">
    <property type="entry name" value="P-loop_NTPase"/>
</dbReference>
<dbReference type="GO" id="GO:0043531">
    <property type="term" value="F:ADP binding"/>
    <property type="evidence" value="ECO:0007669"/>
    <property type="project" value="InterPro"/>
</dbReference>
<protein>
    <recommendedName>
        <fullName evidence="2">SEFIR domain-containing protein</fullName>
    </recommendedName>
</protein>
<proteinExistence type="predicted"/>
<accession>A0A7C9P3E4</accession>
<reference evidence="3 4" key="1">
    <citation type="submission" date="2019-09" db="EMBL/GenBank/DDBJ databases">
        <title>H2 Metabolism Revealed by Metagenomic Analysis in Subglacial Sediment of East Antarctica.</title>
        <authorList>
            <person name="Yang Z."/>
            <person name="Zhang Y."/>
            <person name="Lv Y."/>
            <person name="Yan W."/>
            <person name="Xiao X."/>
            <person name="Sun B."/>
            <person name="Ma H."/>
        </authorList>
    </citation>
    <scope>NUCLEOTIDE SEQUENCE [LARGE SCALE GENOMIC DNA]</scope>
    <source>
        <strain evidence="3">Bin2_2</strain>
    </source>
</reference>
<dbReference type="Gene3D" id="3.40.50.300">
    <property type="entry name" value="P-loop containing nucleotide triphosphate hydrolases"/>
    <property type="match status" value="1"/>
</dbReference>
<evidence type="ECO:0000256" key="1">
    <source>
        <dbReference type="SAM" id="MobiDB-lite"/>
    </source>
</evidence>
<feature type="compositionally biased region" description="Polar residues" evidence="1">
    <location>
        <begin position="112"/>
        <end position="124"/>
    </location>
</feature>
<evidence type="ECO:0000313" key="3">
    <source>
        <dbReference type="EMBL" id="NDP48426.1"/>
    </source>
</evidence>
<feature type="region of interest" description="Disordered" evidence="1">
    <location>
        <begin position="109"/>
        <end position="145"/>
    </location>
</feature>
<organism evidence="3 4">
    <name type="scientific">Sulfuriferula multivorans</name>
    <dbReference type="NCBI Taxonomy" id="1559896"/>
    <lineage>
        <taxon>Bacteria</taxon>
        <taxon>Pseudomonadati</taxon>
        <taxon>Pseudomonadota</taxon>
        <taxon>Betaproteobacteria</taxon>
        <taxon>Nitrosomonadales</taxon>
        <taxon>Sulfuricellaceae</taxon>
        <taxon>Sulfuriferula</taxon>
    </lineage>
</organism>
<evidence type="ECO:0000259" key="2">
    <source>
        <dbReference type="PROSITE" id="PS51534"/>
    </source>
</evidence>
<comment type="caution">
    <text evidence="3">The sequence shown here is derived from an EMBL/GenBank/DDBJ whole genome shotgun (WGS) entry which is preliminary data.</text>
</comment>
<dbReference type="SUPFAM" id="SSF52540">
    <property type="entry name" value="P-loop containing nucleoside triphosphate hydrolases"/>
    <property type="match status" value="1"/>
</dbReference>
<dbReference type="EMBL" id="JAAFGW010000115">
    <property type="protein sequence ID" value="NDP48426.1"/>
    <property type="molecule type" value="Genomic_DNA"/>
</dbReference>
<dbReference type="PANTHER" id="PTHR35205:SF1">
    <property type="entry name" value="ZU5 DOMAIN-CONTAINING PROTEIN"/>
    <property type="match status" value="1"/>
</dbReference>